<dbReference type="EMBL" id="BK015145">
    <property type="protein sequence ID" value="DAD92813.1"/>
    <property type="molecule type" value="Genomic_DNA"/>
</dbReference>
<organism evidence="1">
    <name type="scientific">Podoviridae sp. ctFkM10</name>
    <dbReference type="NCBI Taxonomy" id="2826548"/>
    <lineage>
        <taxon>Viruses</taxon>
        <taxon>Duplodnaviria</taxon>
        <taxon>Heunggongvirae</taxon>
        <taxon>Uroviricota</taxon>
        <taxon>Caudoviricetes</taxon>
    </lineage>
</organism>
<proteinExistence type="predicted"/>
<evidence type="ECO:0000313" key="1">
    <source>
        <dbReference type="EMBL" id="DAD92813.1"/>
    </source>
</evidence>
<sequence>MLTVTLYEFKKRENSTKRPDASATQRDHRAVLKMPTSLLRPEISFDFGLKGNPSFYNYAYISDLGNRYYFIRDWTVSEGHLWTAHMEVDVLASWKASIGESTQYVKRSSYTYDGGILDPVYPTIQPPEIVITKDNSNWTTDLKSGTYILGIINNQDGGMGAAHYYAYTQENMNKFLNLLLSSTEYAGNITEITADLLKVLWNPMQYVISCVWYPFSIELNQTANVTKLEKTPIGWWEISVPCYQLNTTMKYFANTVAIPKHPQAATRGVYLSKQPFSSYTLYYPGVGQIVLDPSLLQTDNLAINCAVDLIANQARLVVNDVNTCVSYAQIGVPIQLAQMAEQTLQQITGAFTGAIGTGSKAAMAGLEAGGSLAGAIAGIGGAVFSAIGNAVEHAFPVTTTTSSNGSLVNLSYSVSLKSVFYKLVPEDNADLGRPLCQARKISSVPGYQMIMHADVAIAGTREENQMVKSYMESGYFYE</sequence>
<name>A0A8S5NDD0_9CAUD</name>
<reference evidence="1" key="1">
    <citation type="journal article" date="2021" name="Proc. Natl. Acad. Sci. U.S.A.">
        <title>A Catalog of Tens of Thousands of Viruses from Human Metagenomes Reveals Hidden Associations with Chronic Diseases.</title>
        <authorList>
            <person name="Tisza M.J."/>
            <person name="Buck C.B."/>
        </authorList>
    </citation>
    <scope>NUCLEOTIDE SEQUENCE</scope>
    <source>
        <strain evidence="1">CtFkM10</strain>
    </source>
</reference>
<protein>
    <submittedName>
        <fullName evidence="1">Uncharacterized protein</fullName>
    </submittedName>
</protein>
<accession>A0A8S5NDD0</accession>